<dbReference type="GO" id="GO:0045332">
    <property type="term" value="P:phospholipid translocation"/>
    <property type="evidence" value="ECO:0007669"/>
    <property type="project" value="TreeGrafter"/>
</dbReference>
<dbReference type="EMBL" id="MUJZ01026827">
    <property type="protein sequence ID" value="OTF78671.1"/>
    <property type="molecule type" value="Genomic_DNA"/>
</dbReference>
<dbReference type="GO" id="GO:0007030">
    <property type="term" value="P:Golgi organization"/>
    <property type="evidence" value="ECO:0007669"/>
    <property type="project" value="TreeGrafter"/>
</dbReference>
<organism evidence="1 2">
    <name type="scientific">Euroglyphus maynei</name>
    <name type="common">Mayne's house dust mite</name>
    <dbReference type="NCBI Taxonomy" id="6958"/>
    <lineage>
        <taxon>Eukaryota</taxon>
        <taxon>Metazoa</taxon>
        <taxon>Ecdysozoa</taxon>
        <taxon>Arthropoda</taxon>
        <taxon>Chelicerata</taxon>
        <taxon>Arachnida</taxon>
        <taxon>Acari</taxon>
        <taxon>Acariformes</taxon>
        <taxon>Sarcoptiformes</taxon>
        <taxon>Astigmata</taxon>
        <taxon>Psoroptidia</taxon>
        <taxon>Analgoidea</taxon>
        <taxon>Pyroglyphidae</taxon>
        <taxon>Pyroglyphinae</taxon>
        <taxon>Euroglyphus</taxon>
    </lineage>
</organism>
<dbReference type="Gene3D" id="3.40.50.1000">
    <property type="entry name" value="HAD superfamily/HAD-like"/>
    <property type="match status" value="1"/>
</dbReference>
<sequence length="77" mass="8391">MNDSTEFALVINGHSLIHALDQSLERLFLDVASTCKAVICCRVTPLQKAMVVDLVKRYKKAVTLAIGDGANDVSMIK</sequence>
<dbReference type="InterPro" id="IPR023214">
    <property type="entry name" value="HAD_sf"/>
</dbReference>
<gene>
    <name evidence="1" type="ORF">BLA29_015267</name>
</gene>
<evidence type="ECO:0000313" key="2">
    <source>
        <dbReference type="Proteomes" id="UP000194236"/>
    </source>
</evidence>
<feature type="non-terminal residue" evidence="1">
    <location>
        <position position="77"/>
    </location>
</feature>
<dbReference type="GO" id="GO:0005802">
    <property type="term" value="C:trans-Golgi network"/>
    <property type="evidence" value="ECO:0007669"/>
    <property type="project" value="TreeGrafter"/>
</dbReference>
<evidence type="ECO:0000313" key="1">
    <source>
        <dbReference type="EMBL" id="OTF78671.1"/>
    </source>
</evidence>
<dbReference type="SUPFAM" id="SSF56784">
    <property type="entry name" value="HAD-like"/>
    <property type="match status" value="1"/>
</dbReference>
<dbReference type="PANTHER" id="PTHR24092:SF190">
    <property type="entry name" value="PHOSPHOLIPID-TRANSPORTING ATPASE"/>
    <property type="match status" value="1"/>
</dbReference>
<name>A0A1Y3BCM1_EURMA</name>
<protein>
    <recommendedName>
        <fullName evidence="3">P-type ATPase C-terminal domain-containing protein</fullName>
    </recommendedName>
</protein>
<keyword evidence="2" id="KW-1185">Reference proteome</keyword>
<dbReference type="GO" id="GO:0140326">
    <property type="term" value="F:ATPase-coupled intramembrane lipid transporter activity"/>
    <property type="evidence" value="ECO:0007669"/>
    <property type="project" value="TreeGrafter"/>
</dbReference>
<comment type="caution">
    <text evidence="1">The sequence shown here is derived from an EMBL/GenBank/DDBJ whole genome shotgun (WGS) entry which is preliminary data.</text>
</comment>
<dbReference type="OrthoDB" id="377733at2759"/>
<proteinExistence type="predicted"/>
<evidence type="ECO:0008006" key="3">
    <source>
        <dbReference type="Google" id="ProtNLM"/>
    </source>
</evidence>
<reference evidence="1 2" key="1">
    <citation type="submission" date="2017-03" db="EMBL/GenBank/DDBJ databases">
        <title>Genome Survey of Euroglyphus maynei.</title>
        <authorList>
            <person name="Arlian L.G."/>
            <person name="Morgan M.S."/>
            <person name="Rider S.D."/>
        </authorList>
    </citation>
    <scope>NUCLEOTIDE SEQUENCE [LARGE SCALE GENOMIC DNA]</scope>
    <source>
        <strain evidence="1">Arlian Lab</strain>
        <tissue evidence="1">Whole body</tissue>
    </source>
</reference>
<dbReference type="Proteomes" id="UP000194236">
    <property type="component" value="Unassembled WGS sequence"/>
</dbReference>
<dbReference type="InterPro" id="IPR036412">
    <property type="entry name" value="HAD-like_sf"/>
</dbReference>
<dbReference type="GO" id="GO:0005886">
    <property type="term" value="C:plasma membrane"/>
    <property type="evidence" value="ECO:0007669"/>
    <property type="project" value="TreeGrafter"/>
</dbReference>
<dbReference type="AlphaFoldDB" id="A0A1Y3BCM1"/>
<accession>A0A1Y3BCM1</accession>
<dbReference type="PANTHER" id="PTHR24092">
    <property type="entry name" value="PROBABLE PHOSPHOLIPID-TRANSPORTING ATPASE"/>
    <property type="match status" value="1"/>
</dbReference>